<dbReference type="GO" id="GO:0004743">
    <property type="term" value="F:pyruvate kinase activity"/>
    <property type="evidence" value="ECO:0007669"/>
    <property type="project" value="UniProtKB-UniRule"/>
</dbReference>
<dbReference type="EMBL" id="JYNZ01000002">
    <property type="protein sequence ID" value="KXK27264.1"/>
    <property type="molecule type" value="Genomic_DNA"/>
</dbReference>
<dbReference type="SUPFAM" id="SSF52935">
    <property type="entry name" value="PK C-terminal domain-like"/>
    <property type="match status" value="1"/>
</dbReference>
<dbReference type="Gene3D" id="2.40.33.10">
    <property type="entry name" value="PK beta-barrel domain-like"/>
    <property type="match status" value="1"/>
</dbReference>
<organism evidence="16 17">
    <name type="scientific">candidate division WS6 bacterium OLB20</name>
    <dbReference type="NCBI Taxonomy" id="1617426"/>
    <lineage>
        <taxon>Bacteria</taxon>
        <taxon>Candidatus Dojkabacteria</taxon>
    </lineage>
</organism>
<dbReference type="PRINTS" id="PR01050">
    <property type="entry name" value="PYRUVTKNASE"/>
</dbReference>
<dbReference type="Gene3D" id="3.20.20.60">
    <property type="entry name" value="Phosphoenolpyruvate-binding domains"/>
    <property type="match status" value="1"/>
</dbReference>
<dbReference type="InterPro" id="IPR015793">
    <property type="entry name" value="Pyrv_Knase_brl"/>
</dbReference>
<dbReference type="InterPro" id="IPR001697">
    <property type="entry name" value="Pyr_Knase"/>
</dbReference>
<dbReference type="InterPro" id="IPR036918">
    <property type="entry name" value="Pyrv_Knase_C_sf"/>
</dbReference>
<evidence type="ECO:0000256" key="7">
    <source>
        <dbReference type="ARBA" id="ARBA00022777"/>
    </source>
</evidence>
<dbReference type="Pfam" id="PF02887">
    <property type="entry name" value="PK_C"/>
    <property type="match status" value="1"/>
</dbReference>
<comment type="catalytic activity">
    <reaction evidence="13">
        <text>pyruvate + ATP = phosphoenolpyruvate + ADP + H(+)</text>
        <dbReference type="Rhea" id="RHEA:18157"/>
        <dbReference type="ChEBI" id="CHEBI:15361"/>
        <dbReference type="ChEBI" id="CHEBI:15378"/>
        <dbReference type="ChEBI" id="CHEBI:30616"/>
        <dbReference type="ChEBI" id="CHEBI:58702"/>
        <dbReference type="ChEBI" id="CHEBI:456216"/>
        <dbReference type="EC" id="2.7.1.40"/>
    </reaction>
</comment>
<evidence type="ECO:0000256" key="8">
    <source>
        <dbReference type="ARBA" id="ARBA00022840"/>
    </source>
</evidence>
<dbReference type="InterPro" id="IPR011037">
    <property type="entry name" value="Pyrv_Knase-like_insert_dom_sf"/>
</dbReference>
<keyword evidence="5" id="KW-0479">Metal-binding</keyword>
<dbReference type="Gene3D" id="3.40.1380.20">
    <property type="entry name" value="Pyruvate kinase, C-terminal domain"/>
    <property type="match status" value="1"/>
</dbReference>
<dbReference type="GO" id="GO:0000287">
    <property type="term" value="F:magnesium ion binding"/>
    <property type="evidence" value="ECO:0007669"/>
    <property type="project" value="UniProtKB-UniRule"/>
</dbReference>
<dbReference type="PATRIC" id="fig|1617426.3.peg.135"/>
<evidence type="ECO:0000256" key="12">
    <source>
        <dbReference type="NCBIfam" id="TIGR01064"/>
    </source>
</evidence>
<evidence type="ECO:0000259" key="14">
    <source>
        <dbReference type="Pfam" id="PF00224"/>
    </source>
</evidence>
<evidence type="ECO:0000256" key="5">
    <source>
        <dbReference type="ARBA" id="ARBA00022723"/>
    </source>
</evidence>
<gene>
    <name evidence="16" type="primary">pyk</name>
    <name evidence="16" type="ORF">TR69_WS6001000138</name>
</gene>
<evidence type="ECO:0000256" key="3">
    <source>
        <dbReference type="ARBA" id="ARBA00012142"/>
    </source>
</evidence>
<sequence length="474" mass="52687">MSAQYRNTKLVCTIGPSSWPPSVLKKMIAGGMTVARINGAFADVPELKRVADLVRSISDDVAMMLDIKGHELRLNKFEEVIKIKPGDKVVIGSKPEHLIYPVTYPELYKEIRKGRMIYIDKGEAKLEVERVSGGKIYTKVINGTQIKGGKGMNVPGTQLSNPPVTKRDIEQIKFAVQDGWEFIACSFIRNAKDMKTIRRHIGDSPVKLIAKIEDQQGIENFDEILAESDGIMIARGDLGAEVPLERLPILQKEFIYKCNEAAKPVITATNMLESMIDKPLPTRAEITDVANAVLDGTDAVMTSGETTAGKYPVETVETMIKITQENEQYLIPEIMNSFQLDEHSIGVAMANAAFEVIAHLAPAKIIVVSEQGMTARLLARHNINHEIIAFVSTPVYKRQLALTKGVQAHVFPRRYKDRDSAVNGIITYALENKLIKSTDTLLIVGKGARSLIDKAYFPNIFEYVDIKTYLTSQR</sequence>
<dbReference type="STRING" id="1617426.TR69_WS6001000138"/>
<dbReference type="InterPro" id="IPR040442">
    <property type="entry name" value="Pyrv_kinase-like_dom_sf"/>
</dbReference>
<keyword evidence="9 13" id="KW-0460">Magnesium</keyword>
<name>A0A136M037_9BACT</name>
<keyword evidence="8" id="KW-0067">ATP-binding</keyword>
<evidence type="ECO:0000313" key="17">
    <source>
        <dbReference type="Proteomes" id="UP000070457"/>
    </source>
</evidence>
<accession>A0A136M037</accession>
<evidence type="ECO:0000256" key="9">
    <source>
        <dbReference type="ARBA" id="ARBA00022842"/>
    </source>
</evidence>
<keyword evidence="11 16" id="KW-0670">Pyruvate</keyword>
<proteinExistence type="inferred from homology"/>
<dbReference type="GO" id="GO:0005524">
    <property type="term" value="F:ATP binding"/>
    <property type="evidence" value="ECO:0007669"/>
    <property type="project" value="UniProtKB-KW"/>
</dbReference>
<dbReference type="GO" id="GO:0016301">
    <property type="term" value="F:kinase activity"/>
    <property type="evidence" value="ECO:0007669"/>
    <property type="project" value="UniProtKB-KW"/>
</dbReference>
<comment type="similarity">
    <text evidence="2 13">Belongs to the pyruvate kinase family.</text>
</comment>
<dbReference type="GO" id="GO:0030955">
    <property type="term" value="F:potassium ion binding"/>
    <property type="evidence" value="ECO:0007669"/>
    <property type="project" value="UniProtKB-UniRule"/>
</dbReference>
<protein>
    <recommendedName>
        <fullName evidence="3 12">Pyruvate kinase</fullName>
        <ecNumber evidence="3 12">2.7.1.40</ecNumber>
    </recommendedName>
</protein>
<dbReference type="Pfam" id="PF00224">
    <property type="entry name" value="PK"/>
    <property type="match status" value="1"/>
</dbReference>
<evidence type="ECO:0000259" key="15">
    <source>
        <dbReference type="Pfam" id="PF02887"/>
    </source>
</evidence>
<comment type="pathway">
    <text evidence="1 13">Carbohydrate degradation; glycolysis; pyruvate from D-glyceraldehyde 3-phosphate: step 5/5.</text>
</comment>
<dbReference type="SUPFAM" id="SSF51621">
    <property type="entry name" value="Phosphoenolpyruvate/pyruvate domain"/>
    <property type="match status" value="1"/>
</dbReference>
<dbReference type="InterPro" id="IPR015806">
    <property type="entry name" value="Pyrv_Knase_insert_dom_sf"/>
</dbReference>
<comment type="caution">
    <text evidence="16">The sequence shown here is derived from an EMBL/GenBank/DDBJ whole genome shotgun (WGS) entry which is preliminary data.</text>
</comment>
<dbReference type="InterPro" id="IPR015795">
    <property type="entry name" value="Pyrv_Knase_C"/>
</dbReference>
<dbReference type="Proteomes" id="UP000070457">
    <property type="component" value="Unassembled WGS sequence"/>
</dbReference>
<dbReference type="SUPFAM" id="SSF50800">
    <property type="entry name" value="PK beta-barrel domain-like"/>
    <property type="match status" value="1"/>
</dbReference>
<dbReference type="NCBIfam" id="NF004491">
    <property type="entry name" value="PRK05826.1"/>
    <property type="match status" value="1"/>
</dbReference>
<dbReference type="PANTHER" id="PTHR11817">
    <property type="entry name" value="PYRUVATE KINASE"/>
    <property type="match status" value="1"/>
</dbReference>
<dbReference type="AlphaFoldDB" id="A0A136M037"/>
<evidence type="ECO:0000256" key="6">
    <source>
        <dbReference type="ARBA" id="ARBA00022741"/>
    </source>
</evidence>
<evidence type="ECO:0000256" key="1">
    <source>
        <dbReference type="ARBA" id="ARBA00004997"/>
    </source>
</evidence>
<evidence type="ECO:0000256" key="13">
    <source>
        <dbReference type="RuleBase" id="RU000504"/>
    </source>
</evidence>
<dbReference type="NCBIfam" id="TIGR01064">
    <property type="entry name" value="pyruv_kin"/>
    <property type="match status" value="1"/>
</dbReference>
<evidence type="ECO:0000313" key="16">
    <source>
        <dbReference type="EMBL" id="KXK27264.1"/>
    </source>
</evidence>
<dbReference type="UniPathway" id="UPA00109">
    <property type="reaction ID" value="UER00188"/>
</dbReference>
<evidence type="ECO:0000256" key="11">
    <source>
        <dbReference type="ARBA" id="ARBA00023317"/>
    </source>
</evidence>
<keyword evidence="6" id="KW-0547">Nucleotide-binding</keyword>
<reference evidence="16 17" key="1">
    <citation type="submission" date="2015-02" db="EMBL/GenBank/DDBJ databases">
        <title>Improved understanding of the partial-nitritation anammox process through 23 genomes representing the majority of the microbial community.</title>
        <authorList>
            <person name="Speth D.R."/>
            <person name="In T Zandt M."/>
            <person name="Guerrero Cruz S."/>
            <person name="Jetten M.S."/>
            <person name="Dutilh B.E."/>
        </authorList>
    </citation>
    <scope>NUCLEOTIDE SEQUENCE [LARGE SCALE GENOMIC DNA]</scope>
    <source>
        <strain evidence="16">OLB20</strain>
    </source>
</reference>
<evidence type="ECO:0000256" key="2">
    <source>
        <dbReference type="ARBA" id="ARBA00008663"/>
    </source>
</evidence>
<dbReference type="EC" id="2.7.1.40" evidence="3 12"/>
<evidence type="ECO:0000256" key="4">
    <source>
        <dbReference type="ARBA" id="ARBA00022679"/>
    </source>
</evidence>
<keyword evidence="10 13" id="KW-0324">Glycolysis</keyword>
<feature type="domain" description="Pyruvate kinase C-terminal" evidence="15">
    <location>
        <begin position="348"/>
        <end position="445"/>
    </location>
</feature>
<keyword evidence="7 13" id="KW-0418">Kinase</keyword>
<evidence type="ECO:0000256" key="10">
    <source>
        <dbReference type="ARBA" id="ARBA00023152"/>
    </source>
</evidence>
<keyword evidence="4 13" id="KW-0808">Transferase</keyword>
<dbReference type="InterPro" id="IPR015813">
    <property type="entry name" value="Pyrv/PenolPyrv_kinase-like_dom"/>
</dbReference>
<feature type="domain" description="Pyruvate kinase barrel" evidence="14">
    <location>
        <begin position="6"/>
        <end position="316"/>
    </location>
</feature>